<sequence length="251" mass="26135">MASGPVSKAIYWRRRFVVLAGLLAVLALIAYACRPSADEEDSIIPASTDSSPGSEDAPHSAGSAEPSIPASPPDDPDNADDSPETDDAGEGDPDTTAAGGSTDPDFAAGGSSGGGSSGAQSTAAPCHPENVVVTVHSDRDDYAAGVYPVLTLTLVNTGSTTCRADVGPDTLELRITSGNDRIWSSADCGDAFRAEAVELQRGVPHDVDLTWDRTRSWPDCRDDVVHARPGTYVAKAYSDYEVAGSQVFRLH</sequence>
<organism evidence="2 3">
    <name type="scientific">Thermobifida fusca TM51</name>
    <dbReference type="NCBI Taxonomy" id="1169414"/>
    <lineage>
        <taxon>Bacteria</taxon>
        <taxon>Bacillati</taxon>
        <taxon>Actinomycetota</taxon>
        <taxon>Actinomycetes</taxon>
        <taxon>Streptosporangiales</taxon>
        <taxon>Nocardiopsidaceae</taxon>
        <taxon>Thermobifida</taxon>
    </lineage>
</organism>
<accession>A0A9P2T8P5</accession>
<reference evidence="2 3" key="1">
    <citation type="journal article" date="2013" name="Genome Announc.">
        <title>Draft Genome Sequence of the Lignocellulose Decomposer Thermobifida fusca Strain TM51.</title>
        <authorList>
            <person name="Toth A."/>
            <person name="Barna T."/>
            <person name="Nagy I."/>
            <person name="Horvath B."/>
            <person name="Nagy I."/>
            <person name="Tancsics A."/>
            <person name="Kriszt B."/>
            <person name="Baka E."/>
            <person name="Fekete C."/>
            <person name="Kukolya J."/>
        </authorList>
    </citation>
    <scope>NUCLEOTIDE SEQUENCE [LARGE SCALE GENOMIC DNA]</scope>
    <source>
        <strain evidence="2 3">TM51</strain>
    </source>
</reference>
<evidence type="ECO:0000256" key="1">
    <source>
        <dbReference type="SAM" id="MobiDB-lite"/>
    </source>
</evidence>
<dbReference type="Proteomes" id="UP000014184">
    <property type="component" value="Unassembled WGS sequence"/>
</dbReference>
<dbReference type="EMBL" id="AOSG01000086">
    <property type="protein sequence ID" value="EOR70019.1"/>
    <property type="molecule type" value="Genomic_DNA"/>
</dbReference>
<evidence type="ECO:0000313" key="3">
    <source>
        <dbReference type="Proteomes" id="UP000014184"/>
    </source>
</evidence>
<name>A0A9P2T8P5_THEFU</name>
<feature type="region of interest" description="Disordered" evidence="1">
    <location>
        <begin position="37"/>
        <end position="125"/>
    </location>
</feature>
<comment type="caution">
    <text evidence="2">The sequence shown here is derived from an EMBL/GenBank/DDBJ whole genome shotgun (WGS) entry which is preliminary data.</text>
</comment>
<gene>
    <name evidence="2" type="ORF">TM51_14766</name>
</gene>
<dbReference type="RefSeq" id="WP_016189351.1">
    <property type="nucleotide sequence ID" value="NZ_AOSG01000086.1"/>
</dbReference>
<keyword evidence="3" id="KW-1185">Reference proteome</keyword>
<feature type="compositionally biased region" description="Acidic residues" evidence="1">
    <location>
        <begin position="74"/>
        <end position="93"/>
    </location>
</feature>
<evidence type="ECO:0000313" key="2">
    <source>
        <dbReference type="EMBL" id="EOR70019.1"/>
    </source>
</evidence>
<proteinExistence type="predicted"/>
<dbReference type="AlphaFoldDB" id="A0A9P2T8P5"/>
<protein>
    <submittedName>
        <fullName evidence="2">Uncharacterized protein</fullName>
    </submittedName>
</protein>